<reference evidence="3" key="1">
    <citation type="journal article" date="2023" name="Mol. Phylogenet. Evol.">
        <title>Genome-scale phylogeny and comparative genomics of the fungal order Sordariales.</title>
        <authorList>
            <person name="Hensen N."/>
            <person name="Bonometti L."/>
            <person name="Westerberg I."/>
            <person name="Brannstrom I.O."/>
            <person name="Guillou S."/>
            <person name="Cros-Aarteil S."/>
            <person name="Calhoun S."/>
            <person name="Haridas S."/>
            <person name="Kuo A."/>
            <person name="Mondo S."/>
            <person name="Pangilinan J."/>
            <person name="Riley R."/>
            <person name="LaButti K."/>
            <person name="Andreopoulos B."/>
            <person name="Lipzen A."/>
            <person name="Chen C."/>
            <person name="Yan M."/>
            <person name="Daum C."/>
            <person name="Ng V."/>
            <person name="Clum A."/>
            <person name="Steindorff A."/>
            <person name="Ohm R.A."/>
            <person name="Martin F."/>
            <person name="Silar P."/>
            <person name="Natvig D.O."/>
            <person name="Lalanne C."/>
            <person name="Gautier V."/>
            <person name="Ament-Velasquez S.L."/>
            <person name="Kruys A."/>
            <person name="Hutchinson M.I."/>
            <person name="Powell A.J."/>
            <person name="Barry K."/>
            <person name="Miller A.N."/>
            <person name="Grigoriev I.V."/>
            <person name="Debuchy R."/>
            <person name="Gladieux P."/>
            <person name="Hiltunen Thoren M."/>
            <person name="Johannesson H."/>
        </authorList>
    </citation>
    <scope>NUCLEOTIDE SEQUENCE</scope>
    <source>
        <strain evidence="3">FGSC 1904</strain>
    </source>
</reference>
<proteinExistence type="predicted"/>
<evidence type="ECO:0000256" key="1">
    <source>
        <dbReference type="SAM" id="MobiDB-lite"/>
    </source>
</evidence>
<reference evidence="3" key="2">
    <citation type="submission" date="2023-07" db="EMBL/GenBank/DDBJ databases">
        <authorList>
            <consortium name="Lawrence Berkeley National Laboratory"/>
            <person name="Haridas S."/>
            <person name="Hensen N."/>
            <person name="Bonometti L."/>
            <person name="Westerberg I."/>
            <person name="Brannstrom I.O."/>
            <person name="Guillou S."/>
            <person name="Cros-Aarteil S."/>
            <person name="Calhoun S."/>
            <person name="Kuo A."/>
            <person name="Mondo S."/>
            <person name="Pangilinan J."/>
            <person name="Riley R."/>
            <person name="LaButti K."/>
            <person name="Andreopoulos B."/>
            <person name="Lipzen A."/>
            <person name="Chen C."/>
            <person name="Yanf M."/>
            <person name="Daum C."/>
            <person name="Ng V."/>
            <person name="Clum A."/>
            <person name="Steindorff A."/>
            <person name="Ohm R."/>
            <person name="Martin F."/>
            <person name="Silar P."/>
            <person name="Natvig D."/>
            <person name="Lalanne C."/>
            <person name="Gautier V."/>
            <person name="Ament-velasquez S.L."/>
            <person name="Kruys A."/>
            <person name="Hutchinson M.I."/>
            <person name="Powell A.J."/>
            <person name="Barry K."/>
            <person name="Miller A.N."/>
            <person name="Grigoriev I.V."/>
            <person name="Debuchy R."/>
            <person name="Gladieux P."/>
            <person name="Thoren M.H."/>
            <person name="Johannesson H."/>
        </authorList>
    </citation>
    <scope>NUCLEOTIDE SEQUENCE</scope>
    <source>
        <strain evidence="3">FGSC 1904</strain>
    </source>
</reference>
<name>A0AAE0PAT4_SORBR</name>
<sequence>MSKKFATEILVHITAPSRSKDDATYRALANAYLDFEPTTRTSVFSKTITPNVVANDAVARPQQPIATGSIGPSTQPNQIIRSSGVAGFIETPFLSWRDAANNLASPSLRMRQDEKRDEPSQNSQLSWRPPPSVVQDSLPDNNVTLSQFCTPTRLLEDYLHPSDSSQSFFIPSPVRERTSRAQQSTAGPVQTQYEGDSTFPTISHISQRRQVEGIESRIVPPQPNRSSQGNGRERETEDNVQTALPRIITARELHAVSAASGRDSSCGQLSKQILTTAEGLPRRSLRCKTPADPRNKIIPVSPAVNANNKRRRPPSSSRESDFMIASSQPEPVPQEQVPPRTNNTILSNGGGAGPSKKPSLPSSSSPPRTESEPPPTKRPRRTSPSPEPEPTSAPTPTPAPSSSATHPPKSPSGKHLIRSRSDIGPRQDALKDAQLAARNTRLWSLLELRPPMPETADLLFDLSSAEGKQIGEKGGSEGGLITPILAKLAIDLKLTRRYRPSLQTRPLRPYERGYWLVDCSSWSRALKEECWSFLDDYLDSGVAGWGVWCTRDEGFTRMRMYCWGAVVGHIYLLLYVISKREVKYTGVEWRDGEGVVVVRVDARGRDKDKPRGDKPSLN</sequence>
<protein>
    <submittedName>
        <fullName evidence="3">Uncharacterized protein</fullName>
    </submittedName>
</protein>
<feature type="region of interest" description="Disordered" evidence="1">
    <location>
        <begin position="105"/>
        <end position="140"/>
    </location>
</feature>
<keyword evidence="2" id="KW-1133">Transmembrane helix</keyword>
<feature type="compositionally biased region" description="Basic and acidic residues" evidence="1">
    <location>
        <begin position="110"/>
        <end position="119"/>
    </location>
</feature>
<evidence type="ECO:0000313" key="4">
    <source>
        <dbReference type="Proteomes" id="UP001281003"/>
    </source>
</evidence>
<gene>
    <name evidence="3" type="ORF">B0T20DRAFT_442436</name>
</gene>
<organism evidence="3 4">
    <name type="scientific">Sordaria brevicollis</name>
    <dbReference type="NCBI Taxonomy" id="83679"/>
    <lineage>
        <taxon>Eukaryota</taxon>
        <taxon>Fungi</taxon>
        <taxon>Dikarya</taxon>
        <taxon>Ascomycota</taxon>
        <taxon>Pezizomycotina</taxon>
        <taxon>Sordariomycetes</taxon>
        <taxon>Sordariomycetidae</taxon>
        <taxon>Sordariales</taxon>
        <taxon>Sordariaceae</taxon>
        <taxon>Sordaria</taxon>
    </lineage>
</organism>
<dbReference type="Proteomes" id="UP001281003">
    <property type="component" value="Unassembled WGS sequence"/>
</dbReference>
<evidence type="ECO:0000256" key="2">
    <source>
        <dbReference type="SAM" id="Phobius"/>
    </source>
</evidence>
<keyword evidence="2" id="KW-0472">Membrane</keyword>
<feature type="compositionally biased region" description="Low complexity" evidence="1">
    <location>
        <begin position="354"/>
        <end position="368"/>
    </location>
</feature>
<comment type="caution">
    <text evidence="3">The sequence shown here is derived from an EMBL/GenBank/DDBJ whole genome shotgun (WGS) entry which is preliminary data.</text>
</comment>
<feature type="compositionally biased region" description="Pro residues" evidence="1">
    <location>
        <begin position="385"/>
        <end position="399"/>
    </location>
</feature>
<feature type="transmembrane region" description="Helical" evidence="2">
    <location>
        <begin position="558"/>
        <end position="577"/>
    </location>
</feature>
<dbReference type="EMBL" id="JAUTDP010000009">
    <property type="protein sequence ID" value="KAK3396493.1"/>
    <property type="molecule type" value="Genomic_DNA"/>
</dbReference>
<evidence type="ECO:0000313" key="3">
    <source>
        <dbReference type="EMBL" id="KAK3396493.1"/>
    </source>
</evidence>
<accession>A0AAE0PAT4</accession>
<keyword evidence="4" id="KW-1185">Reference proteome</keyword>
<feature type="region of interest" description="Disordered" evidence="1">
    <location>
        <begin position="284"/>
        <end position="425"/>
    </location>
</feature>
<keyword evidence="2" id="KW-0812">Transmembrane</keyword>
<dbReference type="AlphaFoldDB" id="A0AAE0PAT4"/>
<feature type="compositionally biased region" description="Polar residues" evidence="1">
    <location>
        <begin position="180"/>
        <end position="205"/>
    </location>
</feature>
<feature type="region of interest" description="Disordered" evidence="1">
    <location>
        <begin position="165"/>
        <end position="240"/>
    </location>
</feature>